<dbReference type="AlphaFoldDB" id="A0A376J1W6"/>
<dbReference type="RefSeq" id="WP_115002163.1">
    <property type="nucleotide sequence ID" value="NZ_UFXS01000002.1"/>
</dbReference>
<dbReference type="SUPFAM" id="SSF48452">
    <property type="entry name" value="TPR-like"/>
    <property type="match status" value="1"/>
</dbReference>
<accession>A0A376J1W6</accession>
<dbReference type="Proteomes" id="UP000254737">
    <property type="component" value="Unassembled WGS sequence"/>
</dbReference>
<dbReference type="STRING" id="343874.GCA_000805695_03271"/>
<organism evidence="3 4">
    <name type="scientific">Empedobacter falsenii</name>
    <dbReference type="NCBI Taxonomy" id="343874"/>
    <lineage>
        <taxon>Bacteria</taxon>
        <taxon>Pseudomonadati</taxon>
        <taxon>Bacteroidota</taxon>
        <taxon>Flavobacteriia</taxon>
        <taxon>Flavobacteriales</taxon>
        <taxon>Weeksellaceae</taxon>
        <taxon>Empedobacter</taxon>
    </lineage>
</organism>
<keyword evidence="1" id="KW-0175">Coiled coil</keyword>
<dbReference type="GO" id="GO:0006355">
    <property type="term" value="P:regulation of DNA-templated transcription"/>
    <property type="evidence" value="ECO:0007669"/>
    <property type="project" value="InterPro"/>
</dbReference>
<evidence type="ECO:0008006" key="5">
    <source>
        <dbReference type="Google" id="ProtNLM"/>
    </source>
</evidence>
<dbReference type="EMBL" id="UFXS01000002">
    <property type="protein sequence ID" value="STE54636.1"/>
    <property type="molecule type" value="Genomic_DNA"/>
</dbReference>
<dbReference type="SUPFAM" id="SSF46894">
    <property type="entry name" value="C-terminal effector domain of the bipartite response regulators"/>
    <property type="match status" value="1"/>
</dbReference>
<keyword evidence="2" id="KW-0472">Membrane</keyword>
<dbReference type="InterPro" id="IPR036388">
    <property type="entry name" value="WH-like_DNA-bd_sf"/>
</dbReference>
<protein>
    <recommendedName>
        <fullName evidence="5">HTH luxR-type domain-containing protein</fullName>
    </recommendedName>
</protein>
<proteinExistence type="predicted"/>
<dbReference type="Gene3D" id="1.25.40.10">
    <property type="entry name" value="Tetratricopeptide repeat domain"/>
    <property type="match status" value="1"/>
</dbReference>
<keyword evidence="2" id="KW-1133">Transmembrane helix</keyword>
<dbReference type="GO" id="GO:0003677">
    <property type="term" value="F:DNA binding"/>
    <property type="evidence" value="ECO:0007669"/>
    <property type="project" value="InterPro"/>
</dbReference>
<sequence length="602" mass="71073">MRKIKLYSGIVIYFFITSICYAQNEINQKLYGIELLFVDEKFDQAEKELLKAEKLYGNDDLNKVKIFARFSMLYLLENKIEKAYNYAESSKEIAAYTSDKLDDAYNLESFARIYLNNQLPEKTVEFANEALKILDKYPKEYFLKSRIYSLLTMMHTRNGVYSVEYENYMNNALKNALLSKNPLQIYNSLTEKSLVSYAKYNQTHKQEDIENAIKYTEEALHFVEENTKTLYASTPRILLYNNYSSLLFNYPNKKFNTAQRLKLAEEYTLKGLKLSEQSNIKGMQMATYASYAQILETKNLTKQAEDYYIKAYNLAKDDKINRELRVAANISDIVARFYEKEGQLEKSLFYTQENLRFTKESFKQLTENKRKFLEIYFSTEQKNQQIKQLEEKNQIYSKQKFLYIGITLLAIAGLIFLMYMLYYKLKSNKQKTDLLEAKRYEAELNLELEKEEKARIKAEQELLALQQEQLNKQALATSLQLKQKNSFLNDLKEKVKDKEAINLDRILKDERLMDDDFNEIQNIIKEVHPNFFNKLSEVSKSKLTNQDMKYAAYLYLNMDNVQIANVMKVETKTVRMAKYRLKQKIGLEKEADLQTFIQSLFS</sequence>
<reference evidence="3 4" key="1">
    <citation type="submission" date="2018-06" db="EMBL/GenBank/DDBJ databases">
        <authorList>
            <consortium name="Pathogen Informatics"/>
            <person name="Doyle S."/>
        </authorList>
    </citation>
    <scope>NUCLEOTIDE SEQUENCE [LARGE SCALE GENOMIC DNA]</scope>
    <source>
        <strain evidence="3 4">NCTC13456</strain>
    </source>
</reference>
<dbReference type="Gene3D" id="1.10.10.10">
    <property type="entry name" value="Winged helix-like DNA-binding domain superfamily/Winged helix DNA-binding domain"/>
    <property type="match status" value="1"/>
</dbReference>
<name>A0A376J1W6_9FLAO</name>
<gene>
    <name evidence="3" type="ORF">NCTC13456_03441</name>
</gene>
<feature type="coiled-coil region" evidence="1">
    <location>
        <begin position="434"/>
        <end position="469"/>
    </location>
</feature>
<evidence type="ECO:0000256" key="2">
    <source>
        <dbReference type="SAM" id="Phobius"/>
    </source>
</evidence>
<keyword evidence="2" id="KW-0812">Transmembrane</keyword>
<dbReference type="InterPro" id="IPR011990">
    <property type="entry name" value="TPR-like_helical_dom_sf"/>
</dbReference>
<evidence type="ECO:0000313" key="3">
    <source>
        <dbReference type="EMBL" id="STE54636.1"/>
    </source>
</evidence>
<dbReference type="InterPro" id="IPR016032">
    <property type="entry name" value="Sig_transdc_resp-reg_C-effctor"/>
</dbReference>
<feature type="transmembrane region" description="Helical" evidence="2">
    <location>
        <begin position="401"/>
        <end position="422"/>
    </location>
</feature>
<evidence type="ECO:0000256" key="1">
    <source>
        <dbReference type="SAM" id="Coils"/>
    </source>
</evidence>
<evidence type="ECO:0000313" key="4">
    <source>
        <dbReference type="Proteomes" id="UP000254737"/>
    </source>
</evidence>